<organism evidence="1">
    <name type="scientific">marine sediment metagenome</name>
    <dbReference type="NCBI Taxonomy" id="412755"/>
    <lineage>
        <taxon>unclassified sequences</taxon>
        <taxon>metagenomes</taxon>
        <taxon>ecological metagenomes</taxon>
    </lineage>
</organism>
<sequence>SVSGFSTVSDAISVQVQQTDILLHEKVEFGTWTLDDANTLKINITNTGDTTMMLNKFENVDLLVSLNNGLETTRWVGFNQEESSEDYWMINRVFFKDSEGDLMNPMELNVPIHGGWDPLETIELSVNLIEANPTFKYLTFITTNGVQAHSALTIDLDYGTATIAVETSSVTVDHELGRVPVNIQLTATSTIDMNYWA</sequence>
<comment type="caution">
    <text evidence="1">The sequence shown here is derived from an EMBL/GenBank/DDBJ whole genome shotgun (WGS) entry which is preliminary data.</text>
</comment>
<dbReference type="EMBL" id="BART01035144">
    <property type="protein sequence ID" value="GAH11425.1"/>
    <property type="molecule type" value="Genomic_DNA"/>
</dbReference>
<accession>X1DT55</accession>
<evidence type="ECO:0000313" key="1">
    <source>
        <dbReference type="EMBL" id="GAH11425.1"/>
    </source>
</evidence>
<reference evidence="1" key="1">
    <citation type="journal article" date="2014" name="Front. Microbiol.">
        <title>High frequency of phylogenetically diverse reductive dehalogenase-homologous genes in deep subseafloor sedimentary metagenomes.</title>
        <authorList>
            <person name="Kawai M."/>
            <person name="Futagami T."/>
            <person name="Toyoda A."/>
            <person name="Takaki Y."/>
            <person name="Nishi S."/>
            <person name="Hori S."/>
            <person name="Arai W."/>
            <person name="Tsubouchi T."/>
            <person name="Morono Y."/>
            <person name="Uchiyama I."/>
            <person name="Ito T."/>
            <person name="Fujiyama A."/>
            <person name="Inagaki F."/>
            <person name="Takami H."/>
        </authorList>
    </citation>
    <scope>NUCLEOTIDE SEQUENCE</scope>
    <source>
        <strain evidence="1">Expedition CK06-06</strain>
    </source>
</reference>
<name>X1DT55_9ZZZZ</name>
<dbReference type="AlphaFoldDB" id="X1DT55"/>
<feature type="non-terminal residue" evidence="1">
    <location>
        <position position="1"/>
    </location>
</feature>
<gene>
    <name evidence="1" type="ORF">S01H4_59813</name>
</gene>
<proteinExistence type="predicted"/>
<protein>
    <submittedName>
        <fullName evidence="1">Uncharacterized protein</fullName>
    </submittedName>
</protein>
<feature type="non-terminal residue" evidence="1">
    <location>
        <position position="197"/>
    </location>
</feature>